<protein>
    <submittedName>
        <fullName evidence="3">Hemerythrin domain-containing protein</fullName>
    </submittedName>
</protein>
<comment type="caution">
    <text evidence="3">The sequence shown here is derived from an EMBL/GenBank/DDBJ whole genome shotgun (WGS) entry which is preliminary data.</text>
</comment>
<evidence type="ECO:0000259" key="2">
    <source>
        <dbReference type="Pfam" id="PF01814"/>
    </source>
</evidence>
<accession>A0A369TEP3</accession>
<name>A0A369TEP3_9PROT</name>
<dbReference type="Proteomes" id="UP000253941">
    <property type="component" value="Unassembled WGS sequence"/>
</dbReference>
<dbReference type="Gene3D" id="1.20.120.520">
    <property type="entry name" value="nmb1532 protein domain like"/>
    <property type="match status" value="1"/>
</dbReference>
<evidence type="ECO:0000256" key="1">
    <source>
        <dbReference type="SAM" id="MobiDB-lite"/>
    </source>
</evidence>
<proteinExistence type="predicted"/>
<feature type="domain" description="Hemerythrin-like" evidence="2">
    <location>
        <begin position="21"/>
        <end position="155"/>
    </location>
</feature>
<dbReference type="Pfam" id="PF01814">
    <property type="entry name" value="Hemerythrin"/>
    <property type="match status" value="1"/>
</dbReference>
<evidence type="ECO:0000313" key="3">
    <source>
        <dbReference type="EMBL" id="RDD63044.1"/>
    </source>
</evidence>
<dbReference type="InterPro" id="IPR012312">
    <property type="entry name" value="Hemerythrin-like"/>
</dbReference>
<keyword evidence="4" id="KW-1185">Reference proteome</keyword>
<dbReference type="AlphaFoldDB" id="A0A369TEP3"/>
<dbReference type="RefSeq" id="WP_114580995.1">
    <property type="nucleotide sequence ID" value="NZ_QPMH01000003.1"/>
</dbReference>
<evidence type="ECO:0000313" key="4">
    <source>
        <dbReference type="Proteomes" id="UP000253941"/>
    </source>
</evidence>
<organism evidence="3 4">
    <name type="scientific">Ferruginivarius sediminum</name>
    <dbReference type="NCBI Taxonomy" id="2661937"/>
    <lineage>
        <taxon>Bacteria</taxon>
        <taxon>Pseudomonadati</taxon>
        <taxon>Pseudomonadota</taxon>
        <taxon>Alphaproteobacteria</taxon>
        <taxon>Rhodospirillales</taxon>
        <taxon>Rhodospirillaceae</taxon>
        <taxon>Ferruginivarius</taxon>
    </lineage>
</organism>
<reference evidence="3 4" key="1">
    <citation type="submission" date="2018-07" db="EMBL/GenBank/DDBJ databases">
        <title>Venubactetium sediminum gen. nov., sp. nov., isolated from a marine solar saltern.</title>
        <authorList>
            <person name="Wang S."/>
        </authorList>
    </citation>
    <scope>NUCLEOTIDE SEQUENCE [LARGE SCALE GENOMIC DNA]</scope>
    <source>
        <strain evidence="3 4">WD2A32</strain>
    </source>
</reference>
<dbReference type="EMBL" id="QPMH01000003">
    <property type="protein sequence ID" value="RDD63044.1"/>
    <property type="molecule type" value="Genomic_DNA"/>
</dbReference>
<gene>
    <name evidence="3" type="ORF">DRB17_04530</name>
</gene>
<feature type="compositionally biased region" description="Basic and acidic residues" evidence="1">
    <location>
        <begin position="174"/>
        <end position="188"/>
    </location>
</feature>
<sequence>MAQRQPDPRITEIPASLLKDPFAYLRAEHQRKREVCEMIDTIAARRRPSRRMARFVLAYIAGPLALHVRDEEEDLFPALRRRCTLDDEIDDLFGQLSRDHAGIAESDEELLRGLEAIAAGEAPADRTSFGFAAARFTAEQRRHIGYENNIVLPLARKRLRKSDWRTIARNMANRHETARKARAADDARLAGVHAGTATTSPKEEVNS</sequence>
<feature type="region of interest" description="Disordered" evidence="1">
    <location>
        <begin position="174"/>
        <end position="207"/>
    </location>
</feature>